<evidence type="ECO:0000313" key="1">
    <source>
        <dbReference type="EMBL" id="WLP85772.1"/>
    </source>
</evidence>
<reference evidence="1" key="1">
    <citation type="submission" date="2023-08" db="EMBL/GenBank/DDBJ databases">
        <title>Complete genome sequence of Mycoplasma seminis 2200.</title>
        <authorList>
            <person name="Spergser J."/>
        </authorList>
    </citation>
    <scope>NUCLEOTIDE SEQUENCE [LARGE SCALE GENOMIC DNA]</scope>
    <source>
        <strain evidence="1">2200</strain>
    </source>
</reference>
<dbReference type="EMBL" id="CP132191">
    <property type="protein sequence ID" value="WLP85772.1"/>
    <property type="molecule type" value="Genomic_DNA"/>
</dbReference>
<dbReference type="Proteomes" id="UP001237011">
    <property type="component" value="Chromosome"/>
</dbReference>
<sequence length="789" mass="94116">MEEKLAKLLINLFLKDNSNNNQKFEEWISVKKEQNLSNIDENRTISEKKPWEDVVLFTVLNFKNKENPFINTTLDLYSKLDEDQKKEYLNLTFEEIFADELKNKTEISLENSQDFWKNLNKEKVKIYFNLISPLYINLYGIKDFAHPKDSRPGTDWIYLQYDINKITDENIIDFIMFFYLNKSFKFWLVDQTSREDNHRKQKWQKNENYWDLVINLDSMNNYLEDIQSKSINKFAKEIFLYYVDLNNEFLEKKITLIDEKYETTLVSSDNALFITFVSKTLIPYPEAVYGTSENPFSSFIKYWNIYFKRDTQKIFSIESFTPEQNDEVFSKLKFQKANRNLLFYISHNNSIIISNTNDTKKQISIECKHEVEDESDNYIFQYQINYNFKNHTSLNNCGSTTISHIKHNIDIAFRTDDFNIKFYLADFDDNQENELYILNLEHTGCKNITLDSDKSLMLVEYSENAKSLKRPENINNNSPILLFSNKHLEENDEASHFINNWNYNVYRSFLSLPEWAPEDFCLEFFINENKNPIYLSFLLFLIKSISNTKNGVIQNYENFLTKIFIFKSIIQEVIPRLNNSFQKKYSSGEQLLDYSLNINNNLMKSLKITELFILMCELTPDMLFKNNDNVIKLSKALFLNAGPVYFHIINNFFEDNNQSKYPFEIKSTWNNNDLFVYSDEYEFPFYKKYSQSGLPEDALFDNDRPYSDEQTLYVWIYLWIQSQILNEIYKKQKGIKFFTKISLHKEHKLKGFNKTIKINDFSTIEILYSEENSKILEELLERKLGGNND</sequence>
<keyword evidence="2" id="KW-1185">Reference proteome</keyword>
<dbReference type="RefSeq" id="WP_305938196.1">
    <property type="nucleotide sequence ID" value="NZ_CP132191.1"/>
</dbReference>
<gene>
    <name evidence="1" type="ORF">Q8852_01315</name>
</gene>
<protein>
    <submittedName>
        <fullName evidence="1">Uncharacterized protein</fullName>
    </submittedName>
</protein>
<evidence type="ECO:0000313" key="2">
    <source>
        <dbReference type="Proteomes" id="UP001237011"/>
    </source>
</evidence>
<proteinExistence type="predicted"/>
<organism evidence="1 2">
    <name type="scientific">Mycoplasma seminis</name>
    <dbReference type="NCBI Taxonomy" id="512749"/>
    <lineage>
        <taxon>Bacteria</taxon>
        <taxon>Bacillati</taxon>
        <taxon>Mycoplasmatota</taxon>
        <taxon>Mollicutes</taxon>
        <taxon>Mycoplasmataceae</taxon>
        <taxon>Mycoplasma</taxon>
    </lineage>
</organism>
<accession>A0ABY9HAZ2</accession>
<name>A0ABY9HAZ2_9MOLU</name>